<dbReference type="EMBL" id="JAINUG010000052">
    <property type="protein sequence ID" value="KAJ8404606.1"/>
    <property type="molecule type" value="Genomic_DNA"/>
</dbReference>
<evidence type="ECO:0008006" key="11">
    <source>
        <dbReference type="Google" id="ProtNLM"/>
    </source>
</evidence>
<evidence type="ECO:0000256" key="4">
    <source>
        <dbReference type="ARBA" id="ARBA00022833"/>
    </source>
</evidence>
<feature type="compositionally biased region" description="Acidic residues" evidence="6">
    <location>
        <begin position="268"/>
        <end position="288"/>
    </location>
</feature>
<dbReference type="PROSITE" id="PS01159">
    <property type="entry name" value="WW_DOMAIN_1"/>
    <property type="match status" value="2"/>
</dbReference>
<dbReference type="InterPro" id="IPR013085">
    <property type="entry name" value="U1-CZ_Znf_C2H2"/>
</dbReference>
<comment type="caution">
    <text evidence="9">The sequence shown here is derived from an EMBL/GenBank/DDBJ whole genome shotgun (WGS) entry which is preliminary data.</text>
</comment>
<dbReference type="PANTHER" id="PTHR13173:SF10">
    <property type="entry name" value="WW DOMAIN-BINDING PROTEIN 4"/>
    <property type="match status" value="1"/>
</dbReference>
<feature type="region of interest" description="Disordered" evidence="6">
    <location>
        <begin position="144"/>
        <end position="165"/>
    </location>
</feature>
<dbReference type="Gene3D" id="2.20.70.10">
    <property type="match status" value="2"/>
</dbReference>
<dbReference type="AlphaFoldDB" id="A0AAD7WPG9"/>
<dbReference type="InterPro" id="IPR000690">
    <property type="entry name" value="Matrin/U1-C_Znf_C2H2"/>
</dbReference>
<feature type="compositionally biased region" description="Acidic residues" evidence="6">
    <location>
        <begin position="323"/>
        <end position="332"/>
    </location>
</feature>
<protein>
    <recommendedName>
        <fullName evidence="11">WW domain-binding protein 4</fullName>
    </recommendedName>
</protein>
<feature type="region of interest" description="Disordered" evidence="6">
    <location>
        <begin position="97"/>
        <end position="123"/>
    </location>
</feature>
<dbReference type="InterPro" id="IPR036020">
    <property type="entry name" value="WW_dom_sf"/>
</dbReference>
<feature type="region of interest" description="Disordered" evidence="6">
    <location>
        <begin position="382"/>
        <end position="401"/>
    </location>
</feature>
<evidence type="ECO:0000256" key="1">
    <source>
        <dbReference type="ARBA" id="ARBA00004123"/>
    </source>
</evidence>
<feature type="domain" description="WW" evidence="7">
    <location>
        <begin position="115"/>
        <end position="148"/>
    </location>
</feature>
<evidence type="ECO:0000259" key="7">
    <source>
        <dbReference type="PROSITE" id="PS50020"/>
    </source>
</evidence>
<gene>
    <name evidence="9" type="ORF">AAFF_G00334690</name>
</gene>
<dbReference type="GO" id="GO:0008270">
    <property type="term" value="F:zinc ion binding"/>
    <property type="evidence" value="ECO:0007669"/>
    <property type="project" value="UniProtKB-KW"/>
</dbReference>
<dbReference type="GO" id="GO:0003723">
    <property type="term" value="F:RNA binding"/>
    <property type="evidence" value="ECO:0007669"/>
    <property type="project" value="TreeGrafter"/>
</dbReference>
<keyword evidence="5" id="KW-0539">Nucleus</keyword>
<keyword evidence="3" id="KW-0863">Zinc-finger</keyword>
<dbReference type="SUPFAM" id="SSF51045">
    <property type="entry name" value="WW domain"/>
    <property type="match status" value="2"/>
</dbReference>
<dbReference type="PANTHER" id="PTHR13173">
    <property type="entry name" value="WW DOMAIN BINDING PROTEIN 4"/>
    <property type="match status" value="1"/>
</dbReference>
<evidence type="ECO:0000256" key="5">
    <source>
        <dbReference type="ARBA" id="ARBA00023242"/>
    </source>
</evidence>
<dbReference type="InterPro" id="IPR003604">
    <property type="entry name" value="Matrin/U1-like-C_Znf_C2H2"/>
</dbReference>
<accession>A0AAD7WPG9</accession>
<dbReference type="SMART" id="SM00451">
    <property type="entry name" value="ZnF_U1"/>
    <property type="match status" value="1"/>
</dbReference>
<reference evidence="9" key="1">
    <citation type="journal article" date="2023" name="Science">
        <title>Genome structures resolve the early diversification of teleost fishes.</title>
        <authorList>
            <person name="Parey E."/>
            <person name="Louis A."/>
            <person name="Montfort J."/>
            <person name="Bouchez O."/>
            <person name="Roques C."/>
            <person name="Iampietro C."/>
            <person name="Lluch J."/>
            <person name="Castinel A."/>
            <person name="Donnadieu C."/>
            <person name="Desvignes T."/>
            <person name="Floi Bucao C."/>
            <person name="Jouanno E."/>
            <person name="Wen M."/>
            <person name="Mejri S."/>
            <person name="Dirks R."/>
            <person name="Jansen H."/>
            <person name="Henkel C."/>
            <person name="Chen W.J."/>
            <person name="Zahm M."/>
            <person name="Cabau C."/>
            <person name="Klopp C."/>
            <person name="Thompson A.W."/>
            <person name="Robinson-Rechavi M."/>
            <person name="Braasch I."/>
            <person name="Lecointre G."/>
            <person name="Bobe J."/>
            <person name="Postlethwait J.H."/>
            <person name="Berthelot C."/>
            <person name="Roest Crollius H."/>
            <person name="Guiguen Y."/>
        </authorList>
    </citation>
    <scope>NUCLEOTIDE SEQUENCE</scope>
    <source>
        <strain evidence="9">NC1722</strain>
    </source>
</reference>
<keyword evidence="2" id="KW-0479">Metal-binding</keyword>
<dbReference type="InterPro" id="IPR036236">
    <property type="entry name" value="Znf_C2H2_sf"/>
</dbReference>
<dbReference type="InterPro" id="IPR001202">
    <property type="entry name" value="WW_dom"/>
</dbReference>
<dbReference type="Proteomes" id="UP001221898">
    <property type="component" value="Unassembled WGS sequence"/>
</dbReference>
<keyword evidence="4" id="KW-0862">Zinc</keyword>
<dbReference type="CDD" id="cd00201">
    <property type="entry name" value="WW"/>
    <property type="match status" value="2"/>
</dbReference>
<dbReference type="Pfam" id="PF06220">
    <property type="entry name" value="zf-U1"/>
    <property type="match status" value="1"/>
</dbReference>
<sequence length="401" mass="45430">MDTAVMLENTLYVADYWKSQPKKFCQYCKCWIADNKPSVEFHERGKNHKENVAAKIEEIKKKSMDKAKQEDRMSKEFAAMEEAALKAFQEDLKRLGVESGSTEAPSSKPAVVSSNSRSDTWLEGVSDEGHTYYYNTLTGESRWEKPEGFQEKRKKPRQKKVENVKPLSRQWMEALSPDGYTYYYNTATGESSWARPEGYSSPKKTGDGGETARQLDPLSLQPDPRTREEETLDKATAALEPEGSRESQVPKISFRRRNDEKSQPSDGGAEENKDDDDDGDGDGDEGEDKNEQPTPRDREEKVEEKKTPAKRPRRTNPYGEWEQIQEEEDPYESVDLQLPQVEGVGAGAGPAPSDPPPEPKVRFKERTITSLGDEGVEGAFFKKRKVENGKSRNLRQRGNDD</sequence>
<feature type="domain" description="WW" evidence="7">
    <location>
        <begin position="165"/>
        <end position="198"/>
    </location>
</feature>
<evidence type="ECO:0000313" key="9">
    <source>
        <dbReference type="EMBL" id="KAJ8404606.1"/>
    </source>
</evidence>
<name>A0AAD7WPG9_9TELE</name>
<dbReference type="Pfam" id="PF00397">
    <property type="entry name" value="WW"/>
    <property type="match status" value="2"/>
</dbReference>
<evidence type="ECO:0000256" key="2">
    <source>
        <dbReference type="ARBA" id="ARBA00022723"/>
    </source>
</evidence>
<feature type="compositionally biased region" description="Basic and acidic residues" evidence="6">
    <location>
        <begin position="224"/>
        <end position="233"/>
    </location>
</feature>
<proteinExistence type="predicted"/>
<organism evidence="9 10">
    <name type="scientific">Aldrovandia affinis</name>
    <dbReference type="NCBI Taxonomy" id="143900"/>
    <lineage>
        <taxon>Eukaryota</taxon>
        <taxon>Metazoa</taxon>
        <taxon>Chordata</taxon>
        <taxon>Craniata</taxon>
        <taxon>Vertebrata</taxon>
        <taxon>Euteleostomi</taxon>
        <taxon>Actinopterygii</taxon>
        <taxon>Neopterygii</taxon>
        <taxon>Teleostei</taxon>
        <taxon>Notacanthiformes</taxon>
        <taxon>Halosauridae</taxon>
        <taxon>Aldrovandia</taxon>
    </lineage>
</organism>
<keyword evidence="10" id="KW-1185">Reference proteome</keyword>
<feature type="region of interest" description="Disordered" evidence="6">
    <location>
        <begin position="181"/>
        <end position="361"/>
    </location>
</feature>
<evidence type="ECO:0000256" key="3">
    <source>
        <dbReference type="ARBA" id="ARBA00022771"/>
    </source>
</evidence>
<feature type="domain" description="Matrin-type" evidence="8">
    <location>
        <begin position="23"/>
        <end position="54"/>
    </location>
</feature>
<comment type="subcellular location">
    <subcellularLocation>
        <location evidence="1">Nucleus</location>
    </subcellularLocation>
</comment>
<dbReference type="SUPFAM" id="SSF57667">
    <property type="entry name" value="beta-beta-alpha zinc fingers"/>
    <property type="match status" value="1"/>
</dbReference>
<dbReference type="PROSITE" id="PS50171">
    <property type="entry name" value="ZF_MATRIN"/>
    <property type="match status" value="1"/>
</dbReference>
<dbReference type="Gene3D" id="3.30.160.60">
    <property type="entry name" value="Classic Zinc Finger"/>
    <property type="match status" value="1"/>
</dbReference>
<dbReference type="GO" id="GO:0071011">
    <property type="term" value="C:precatalytic spliceosome"/>
    <property type="evidence" value="ECO:0007669"/>
    <property type="project" value="TreeGrafter"/>
</dbReference>
<dbReference type="InterPro" id="IPR040023">
    <property type="entry name" value="WBP4"/>
</dbReference>
<evidence type="ECO:0000313" key="10">
    <source>
        <dbReference type="Proteomes" id="UP001221898"/>
    </source>
</evidence>
<evidence type="ECO:0000259" key="8">
    <source>
        <dbReference type="PROSITE" id="PS50171"/>
    </source>
</evidence>
<evidence type="ECO:0000256" key="6">
    <source>
        <dbReference type="SAM" id="MobiDB-lite"/>
    </source>
</evidence>
<feature type="compositionally biased region" description="Basic and acidic residues" evidence="6">
    <location>
        <begin position="289"/>
        <end position="307"/>
    </location>
</feature>
<dbReference type="SMART" id="SM00456">
    <property type="entry name" value="WW"/>
    <property type="match status" value="2"/>
</dbReference>
<dbReference type="GO" id="GO:0000398">
    <property type="term" value="P:mRNA splicing, via spliceosome"/>
    <property type="evidence" value="ECO:0007669"/>
    <property type="project" value="InterPro"/>
</dbReference>
<dbReference type="PROSITE" id="PS50020">
    <property type="entry name" value="WW_DOMAIN_2"/>
    <property type="match status" value="2"/>
</dbReference>